<dbReference type="PANTHER" id="PTHR11373">
    <property type="entry name" value="DEOXYNUCLEOSIDE TRIPHOSPHATE TRIPHOSPHOHYDROLASE"/>
    <property type="match status" value="1"/>
</dbReference>
<dbReference type="InterPro" id="IPR050135">
    <property type="entry name" value="dGTPase-like"/>
</dbReference>
<dbReference type="NCBIfam" id="NF003429">
    <property type="entry name" value="PRK04926.1"/>
    <property type="match status" value="1"/>
</dbReference>
<reference evidence="4 5" key="2">
    <citation type="journal article" date="2017" name="Antonie Van Leeuwenhoek">
        <title>Rhizobium rhizosphaerae sp. nov., a novel species isolated from rice rhizosphere.</title>
        <authorList>
            <person name="Zhao J.J."/>
            <person name="Zhang J."/>
            <person name="Zhang R.J."/>
            <person name="Zhang C.W."/>
            <person name="Yin H.Q."/>
            <person name="Zhang X.X."/>
        </authorList>
    </citation>
    <scope>NUCLEOTIDE SEQUENCE [LARGE SCALE GENOMIC DNA]</scope>
    <source>
        <strain evidence="4 5">ACAM 611</strain>
    </source>
</reference>
<dbReference type="CDD" id="cd00077">
    <property type="entry name" value="HDc"/>
    <property type="match status" value="1"/>
</dbReference>
<evidence type="ECO:0000313" key="4">
    <source>
        <dbReference type="EMBL" id="GAB55712.1"/>
    </source>
</evidence>
<gene>
    <name evidence="4" type="primary">dgt</name>
    <name evidence="4" type="ORF">GPUN_1595</name>
</gene>
<dbReference type="RefSeq" id="WP_006005055.1">
    <property type="nucleotide sequence ID" value="NZ_BAET01000014.1"/>
</dbReference>
<dbReference type="PROSITE" id="PS51831">
    <property type="entry name" value="HD"/>
    <property type="match status" value="1"/>
</dbReference>
<dbReference type="GO" id="GO:0006203">
    <property type="term" value="P:dGTP catabolic process"/>
    <property type="evidence" value="ECO:0007669"/>
    <property type="project" value="TreeGrafter"/>
</dbReference>
<dbReference type="EMBL" id="BAET01000014">
    <property type="protein sequence ID" value="GAB55712.1"/>
    <property type="molecule type" value="Genomic_DNA"/>
</dbReference>
<dbReference type="InterPro" id="IPR006674">
    <property type="entry name" value="HD_domain"/>
</dbReference>
<comment type="caution">
    <text evidence="4">The sequence shown here is derived from an EMBL/GenBank/DDBJ whole genome shotgun (WGS) entry which is preliminary data.</text>
</comment>
<keyword evidence="1 4" id="KW-0378">Hydrolase</keyword>
<proteinExistence type="predicted"/>
<dbReference type="PANTHER" id="PTHR11373:SF32">
    <property type="entry name" value="DEOXYGUANOSINETRIPHOSPHATE TRIPHOSPHOHYDROLASE"/>
    <property type="match status" value="1"/>
</dbReference>
<dbReference type="InterPro" id="IPR023293">
    <property type="entry name" value="dGTP_triP_hydro_central_sf"/>
</dbReference>
<dbReference type="EC" id="3.1.5.1" evidence="4"/>
<dbReference type="Pfam" id="PF13286">
    <property type="entry name" value="HD_assoc"/>
    <property type="match status" value="1"/>
</dbReference>
<feature type="region of interest" description="Disordered" evidence="2">
    <location>
        <begin position="1"/>
        <end position="35"/>
    </location>
</feature>
<dbReference type="eggNOG" id="COG0232">
    <property type="taxonomic scope" value="Bacteria"/>
</dbReference>
<evidence type="ECO:0000256" key="1">
    <source>
        <dbReference type="ARBA" id="ARBA00022801"/>
    </source>
</evidence>
<evidence type="ECO:0000313" key="5">
    <source>
        <dbReference type="Proteomes" id="UP000053586"/>
    </source>
</evidence>
<dbReference type="SMART" id="SM00471">
    <property type="entry name" value="HDc"/>
    <property type="match status" value="1"/>
</dbReference>
<feature type="compositionally biased region" description="Polar residues" evidence="2">
    <location>
        <begin position="1"/>
        <end position="17"/>
    </location>
</feature>
<accession>H5TBN5</accession>
<protein>
    <submittedName>
        <fullName evidence="4">dGTPase</fullName>
        <ecNumber evidence="4">3.1.5.1</ecNumber>
    </submittedName>
</protein>
<dbReference type="AlphaFoldDB" id="H5TBN5"/>
<dbReference type="Pfam" id="PF01966">
    <property type="entry name" value="HD"/>
    <property type="match status" value="1"/>
</dbReference>
<dbReference type="NCBIfam" id="TIGR01353">
    <property type="entry name" value="dGTP_triPase"/>
    <property type="match status" value="1"/>
</dbReference>
<feature type="domain" description="HD" evidence="3">
    <location>
        <begin position="60"/>
        <end position="249"/>
    </location>
</feature>
<dbReference type="OrthoDB" id="9803619at2"/>
<dbReference type="Gene3D" id="1.10.3410.10">
    <property type="entry name" value="putative deoxyguanosinetriphosphate triphosphohydrolase like domain"/>
    <property type="match status" value="1"/>
</dbReference>
<evidence type="ECO:0000259" key="3">
    <source>
        <dbReference type="PROSITE" id="PS51831"/>
    </source>
</evidence>
<dbReference type="InterPro" id="IPR026875">
    <property type="entry name" value="PHydrolase_assoc_dom"/>
</dbReference>
<name>H5TBN5_9ALTE</name>
<dbReference type="Gene3D" id="1.10.3210.10">
    <property type="entry name" value="Hypothetical protein af1432"/>
    <property type="match status" value="2"/>
</dbReference>
<dbReference type="InterPro" id="IPR003607">
    <property type="entry name" value="HD/PDEase_dom"/>
</dbReference>
<sequence>MNYKSKLQTQRFSSSSVAGRDFNEEMESDRGRAIHSPALRRLQQKTQVFPLETNAAVRSRLTHSMEVQQVGRYIAKQVLKVIDKQNLAEQYGLKGKFDGFISAVEIACLLHDVGNPPFGHLGEEAINKWAISSVVPIFVQNFGDACIDNAYVRDIKTFEGNAQGLRVLHSLQSLNLTYTQLACLLKYTGPACDTKPEQGSKFAYRQKKPGYYLSEKEIVDSINEALDIAPGCRFPLTYIMEAADDIAYCIADLDDALDKGLISVPELHGLIKHKWEKHCEAHFNDNSARSNAYLLDISQSALEKYHKAEFNKSHQYILSLRTRLINDLSEYATARYIDNHAAIFDGRFDEPLLKGNNEFAWATKTLKNIAVERVFSTKEVQRLEVKGFNIIVGLLNIYTPLLNLSGADFRTLIANKSIKGAPLESRLFQDLPGTNIRRYHLCMDQLTQRSELNDNLELLELYYRARIVIDYVSGMTDHFALSEYRELTAIS</sequence>
<reference evidence="4 5" key="1">
    <citation type="journal article" date="2012" name="J. Bacteriol.">
        <title>Genome sequence of proteorhodopsin-containing sea ice bacterium Glaciecola punicea ACAM 611T.</title>
        <authorList>
            <person name="Qin Q.-L."/>
            <person name="Xie B.-B."/>
            <person name="Shu Y.-L."/>
            <person name="Rong J.-C."/>
            <person name="Zhao D.-L."/>
            <person name="Zhang X.-Y."/>
            <person name="Chen X.-L."/>
            <person name="Zhou B.-C."/>
            <person name="Zhanga Y.-Z."/>
        </authorList>
    </citation>
    <scope>NUCLEOTIDE SEQUENCE [LARGE SCALE GENOMIC DNA]</scope>
    <source>
        <strain evidence="4 5">ACAM 611</strain>
    </source>
</reference>
<evidence type="ECO:0000256" key="2">
    <source>
        <dbReference type="SAM" id="MobiDB-lite"/>
    </source>
</evidence>
<keyword evidence="5" id="KW-1185">Reference proteome</keyword>
<dbReference type="GO" id="GO:0008832">
    <property type="term" value="F:dGTPase activity"/>
    <property type="evidence" value="ECO:0007669"/>
    <property type="project" value="UniProtKB-EC"/>
</dbReference>
<dbReference type="STRING" id="56804.BAE46_09720"/>
<dbReference type="SUPFAM" id="SSF109604">
    <property type="entry name" value="HD-domain/PDEase-like"/>
    <property type="match status" value="1"/>
</dbReference>
<organism evidence="4 5">
    <name type="scientific">Glaciecola punicea ACAM 611</name>
    <dbReference type="NCBI Taxonomy" id="1121923"/>
    <lineage>
        <taxon>Bacteria</taxon>
        <taxon>Pseudomonadati</taxon>
        <taxon>Pseudomonadota</taxon>
        <taxon>Gammaproteobacteria</taxon>
        <taxon>Alteromonadales</taxon>
        <taxon>Alteromonadaceae</taxon>
        <taxon>Glaciecola</taxon>
    </lineage>
</organism>
<dbReference type="Proteomes" id="UP000053586">
    <property type="component" value="Unassembled WGS sequence"/>
</dbReference>
<dbReference type="InterPro" id="IPR006261">
    <property type="entry name" value="dGTPase"/>
</dbReference>